<organism evidence="1 2">
    <name type="scientific">Caenorhabditis bovis</name>
    <dbReference type="NCBI Taxonomy" id="2654633"/>
    <lineage>
        <taxon>Eukaryota</taxon>
        <taxon>Metazoa</taxon>
        <taxon>Ecdysozoa</taxon>
        <taxon>Nematoda</taxon>
        <taxon>Chromadorea</taxon>
        <taxon>Rhabditida</taxon>
        <taxon>Rhabditina</taxon>
        <taxon>Rhabditomorpha</taxon>
        <taxon>Rhabditoidea</taxon>
        <taxon>Rhabditidae</taxon>
        <taxon>Peloderinae</taxon>
        <taxon>Caenorhabditis</taxon>
    </lineage>
</organism>
<accession>A0A8S1FFJ9</accession>
<gene>
    <name evidence="1" type="ORF">CBOVIS_LOCUS12019</name>
</gene>
<dbReference type="Proteomes" id="UP000494206">
    <property type="component" value="Unassembled WGS sequence"/>
</dbReference>
<sequence length="105" mass="12414">MQSVPQNSSFRAAVLESEIDYYRNKMRNLEGLNRRCGGAICPNFSEYVLQFVRLFDGMRLCADDYRRGFGDPTRARMLITESTILYSRVEQHFQPIFRWARYDNS</sequence>
<evidence type="ECO:0000313" key="2">
    <source>
        <dbReference type="Proteomes" id="UP000494206"/>
    </source>
</evidence>
<name>A0A8S1FFJ9_9PELO</name>
<proteinExistence type="predicted"/>
<protein>
    <submittedName>
        <fullName evidence="1">Uncharacterized protein</fullName>
    </submittedName>
</protein>
<comment type="caution">
    <text evidence="1">The sequence shown here is derived from an EMBL/GenBank/DDBJ whole genome shotgun (WGS) entry which is preliminary data.</text>
</comment>
<reference evidence="1 2" key="1">
    <citation type="submission" date="2020-04" db="EMBL/GenBank/DDBJ databases">
        <authorList>
            <person name="Laetsch R D."/>
            <person name="Stevens L."/>
            <person name="Kumar S."/>
            <person name="Blaxter L. M."/>
        </authorList>
    </citation>
    <scope>NUCLEOTIDE SEQUENCE [LARGE SCALE GENOMIC DNA]</scope>
</reference>
<evidence type="ECO:0000313" key="1">
    <source>
        <dbReference type="EMBL" id="CAB3410500.1"/>
    </source>
</evidence>
<dbReference type="AlphaFoldDB" id="A0A8S1FFJ9"/>
<dbReference type="EMBL" id="CADEPM010000010">
    <property type="protein sequence ID" value="CAB3410500.1"/>
    <property type="molecule type" value="Genomic_DNA"/>
</dbReference>
<keyword evidence="2" id="KW-1185">Reference proteome</keyword>